<dbReference type="AlphaFoldDB" id="A0A1I0RN17"/>
<evidence type="ECO:0000259" key="11">
    <source>
        <dbReference type="Pfam" id="PF03900"/>
    </source>
</evidence>
<dbReference type="GO" id="GO:0006783">
    <property type="term" value="P:heme biosynthetic process"/>
    <property type="evidence" value="ECO:0007669"/>
    <property type="project" value="TreeGrafter"/>
</dbReference>
<comment type="catalytic activity">
    <reaction evidence="8">
        <text>4 porphobilinogen + H2O = hydroxymethylbilane + 4 NH4(+)</text>
        <dbReference type="Rhea" id="RHEA:13185"/>
        <dbReference type="ChEBI" id="CHEBI:15377"/>
        <dbReference type="ChEBI" id="CHEBI:28938"/>
        <dbReference type="ChEBI" id="CHEBI:57845"/>
        <dbReference type="ChEBI" id="CHEBI:58126"/>
        <dbReference type="EC" id="2.5.1.61"/>
    </reaction>
</comment>
<evidence type="ECO:0000256" key="1">
    <source>
        <dbReference type="ARBA" id="ARBA00001916"/>
    </source>
</evidence>
<dbReference type="InterPro" id="IPR022419">
    <property type="entry name" value="Porphobilin_deaminase_cofac_BS"/>
</dbReference>
<comment type="function">
    <text evidence="2">Tetrapolymerization of the monopyrrole PBG into the hydroxymethylbilane pre-uroporphyrinogen in several discrete steps.</text>
</comment>
<evidence type="ECO:0000256" key="5">
    <source>
        <dbReference type="ARBA" id="ARBA00011245"/>
    </source>
</evidence>
<dbReference type="PANTHER" id="PTHR11557:SF0">
    <property type="entry name" value="PORPHOBILINOGEN DEAMINASE"/>
    <property type="match status" value="1"/>
</dbReference>
<evidence type="ECO:0000259" key="10">
    <source>
        <dbReference type="Pfam" id="PF01379"/>
    </source>
</evidence>
<dbReference type="PRINTS" id="PR00151">
    <property type="entry name" value="PORPHBDMNASE"/>
</dbReference>
<evidence type="ECO:0000256" key="7">
    <source>
        <dbReference type="ARBA" id="ARBA00023244"/>
    </source>
</evidence>
<keyword evidence="7" id="KW-0627">Porphyrin biosynthesis</keyword>
<feature type="domain" description="Porphobilinogen deaminase C-terminal" evidence="11">
    <location>
        <begin position="218"/>
        <end position="284"/>
    </location>
</feature>
<dbReference type="SUPFAM" id="SSF53850">
    <property type="entry name" value="Periplasmic binding protein-like II"/>
    <property type="match status" value="1"/>
</dbReference>
<dbReference type="Gene3D" id="3.30.160.40">
    <property type="entry name" value="Porphobilinogen deaminase, C-terminal domain"/>
    <property type="match status" value="1"/>
</dbReference>
<feature type="domain" description="Porphobilinogen deaminase N-terminal" evidence="10">
    <location>
        <begin position="4"/>
        <end position="205"/>
    </location>
</feature>
<dbReference type="STRING" id="356305.SAMN05421841_2885"/>
<dbReference type="SUPFAM" id="SSF54782">
    <property type="entry name" value="Porphobilinogen deaminase (hydroxymethylbilane synthase), C-terminal domain"/>
    <property type="match status" value="1"/>
</dbReference>
<proteinExistence type="inferred from homology"/>
<comment type="subunit">
    <text evidence="5">Monomer.</text>
</comment>
<comment type="similarity">
    <text evidence="4">Belongs to the HMBS family.</text>
</comment>
<dbReference type="EMBL" id="FOIU01000002">
    <property type="protein sequence ID" value="SEW41906.1"/>
    <property type="molecule type" value="Genomic_DNA"/>
</dbReference>
<name>A0A1I0RN17_9FLAO</name>
<dbReference type="PANTHER" id="PTHR11557">
    <property type="entry name" value="PORPHOBILINOGEN DEAMINASE"/>
    <property type="match status" value="1"/>
</dbReference>
<comment type="cofactor">
    <cofactor evidence="1">
        <name>dipyrromethane</name>
        <dbReference type="ChEBI" id="CHEBI:60342"/>
    </cofactor>
</comment>
<evidence type="ECO:0000313" key="12">
    <source>
        <dbReference type="EMBL" id="SEW41906.1"/>
    </source>
</evidence>
<dbReference type="InterPro" id="IPR022417">
    <property type="entry name" value="Porphobilin_deaminase_N"/>
</dbReference>
<dbReference type="InterPro" id="IPR036803">
    <property type="entry name" value="Porphobilinogen_deaminase_C_sf"/>
</dbReference>
<organism evidence="12 13">
    <name type="scientific">Chryseobacterium wanjuense</name>
    <dbReference type="NCBI Taxonomy" id="356305"/>
    <lineage>
        <taxon>Bacteria</taxon>
        <taxon>Pseudomonadati</taxon>
        <taxon>Bacteroidota</taxon>
        <taxon>Flavobacteriia</taxon>
        <taxon>Flavobacteriales</taxon>
        <taxon>Weeksellaceae</taxon>
        <taxon>Chryseobacterium group</taxon>
        <taxon>Chryseobacterium</taxon>
    </lineage>
</organism>
<evidence type="ECO:0000256" key="4">
    <source>
        <dbReference type="ARBA" id="ARBA00005638"/>
    </source>
</evidence>
<sequence>MKSIRIGTRNSALALWQAREVARHLQNNNYLTDIVPIVSSGDKNLNQPLYSLGITGVFTRDLDTALLNDEIDIAVHSLKDVPTVLPENIELIAHLERDFPQDVLIRKESSRNKEFHELKLATSSLRRRAFWLRNFPNAEFSDIRGNIQTRLQKLEEQDFDATILSLAGIKRMKMDIDYEMLPMMISAPSQGVIAVAGHSHKQEINDIVRKINHKKTQICVEIERNFLNTLEGGCTAPIGAFAEIFDDQIRFKAALCSLDGKNCIATDENFVYNEEENYGKKFAKIVLENGGKELMTEIKGQIK</sequence>
<dbReference type="GO" id="GO:0005737">
    <property type="term" value="C:cytoplasm"/>
    <property type="evidence" value="ECO:0007669"/>
    <property type="project" value="UniProtKB-UniRule"/>
</dbReference>
<dbReference type="EC" id="2.5.1.61" evidence="9"/>
<evidence type="ECO:0000313" key="13">
    <source>
        <dbReference type="Proteomes" id="UP000199469"/>
    </source>
</evidence>
<protein>
    <recommendedName>
        <fullName evidence="9">Hydroxymethylbilane synthase</fullName>
        <ecNumber evidence="9">2.5.1.61</ecNumber>
    </recommendedName>
</protein>
<keyword evidence="13" id="KW-1185">Reference proteome</keyword>
<evidence type="ECO:0000256" key="3">
    <source>
        <dbReference type="ARBA" id="ARBA00004735"/>
    </source>
</evidence>
<dbReference type="NCBIfam" id="TIGR00212">
    <property type="entry name" value="hemC"/>
    <property type="match status" value="1"/>
</dbReference>
<dbReference type="PROSITE" id="PS00533">
    <property type="entry name" value="PORPHOBILINOGEN_DEAM"/>
    <property type="match status" value="1"/>
</dbReference>
<gene>
    <name evidence="12" type="ORF">SAMN05421841_2885</name>
</gene>
<dbReference type="RefSeq" id="WP_089793706.1">
    <property type="nucleotide sequence ID" value="NZ_FOIU01000002.1"/>
</dbReference>
<dbReference type="Proteomes" id="UP000199469">
    <property type="component" value="Unassembled WGS sequence"/>
</dbReference>
<accession>A0A1I0RN17</accession>
<dbReference type="InterPro" id="IPR022418">
    <property type="entry name" value="Porphobilinogen_deaminase_C"/>
</dbReference>
<dbReference type="GO" id="GO:0004418">
    <property type="term" value="F:hydroxymethylbilane synthase activity"/>
    <property type="evidence" value="ECO:0007669"/>
    <property type="project" value="UniProtKB-UniRule"/>
</dbReference>
<evidence type="ECO:0000256" key="8">
    <source>
        <dbReference type="ARBA" id="ARBA00048169"/>
    </source>
</evidence>
<dbReference type="OrthoDB" id="9810298at2"/>
<dbReference type="CDD" id="cd13647">
    <property type="entry name" value="PBP2_PBGD_2"/>
    <property type="match status" value="1"/>
</dbReference>
<keyword evidence="6" id="KW-0808">Transferase</keyword>
<dbReference type="InterPro" id="IPR000860">
    <property type="entry name" value="HemC"/>
</dbReference>
<comment type="pathway">
    <text evidence="3">Porphyrin-containing compound metabolism; protoporphyrin-IX biosynthesis; coproporphyrinogen-III from 5-aminolevulinate: step 2/4.</text>
</comment>
<dbReference type="Pfam" id="PF01379">
    <property type="entry name" value="Porphobil_deam"/>
    <property type="match status" value="1"/>
</dbReference>
<evidence type="ECO:0000256" key="2">
    <source>
        <dbReference type="ARBA" id="ARBA00002869"/>
    </source>
</evidence>
<evidence type="ECO:0000256" key="6">
    <source>
        <dbReference type="ARBA" id="ARBA00022679"/>
    </source>
</evidence>
<evidence type="ECO:0000256" key="9">
    <source>
        <dbReference type="NCBIfam" id="TIGR00212"/>
    </source>
</evidence>
<dbReference type="Pfam" id="PF03900">
    <property type="entry name" value="Porphobil_deamC"/>
    <property type="match status" value="1"/>
</dbReference>
<dbReference type="Gene3D" id="3.40.190.10">
    <property type="entry name" value="Periplasmic binding protein-like II"/>
    <property type="match status" value="2"/>
</dbReference>
<dbReference type="PIRSF" id="PIRSF001438">
    <property type="entry name" value="4pyrrol_synth_OHMeBilane_synth"/>
    <property type="match status" value="1"/>
</dbReference>
<reference evidence="13" key="1">
    <citation type="submission" date="2016-10" db="EMBL/GenBank/DDBJ databases">
        <authorList>
            <person name="Varghese N."/>
            <person name="Submissions S."/>
        </authorList>
    </citation>
    <scope>NUCLEOTIDE SEQUENCE [LARGE SCALE GENOMIC DNA]</scope>
    <source>
        <strain evidence="13">DSM 17724</strain>
    </source>
</reference>